<dbReference type="PANTHER" id="PTHR14269">
    <property type="entry name" value="CDP-DIACYLGLYCEROL--GLYCEROL-3-PHOSPHATE 3-PHOSPHATIDYLTRANSFERASE-RELATED"/>
    <property type="match status" value="1"/>
</dbReference>
<dbReference type="Proteomes" id="UP000740329">
    <property type="component" value="Unassembled WGS sequence"/>
</dbReference>
<evidence type="ECO:0000256" key="12">
    <source>
        <dbReference type="ARBA" id="ARBA00023209"/>
    </source>
</evidence>
<feature type="transmembrane region" description="Helical" evidence="16">
    <location>
        <begin position="12"/>
        <end position="40"/>
    </location>
</feature>
<keyword evidence="13" id="KW-1208">Phospholipid metabolism</keyword>
<evidence type="ECO:0000256" key="16">
    <source>
        <dbReference type="SAM" id="Phobius"/>
    </source>
</evidence>
<evidence type="ECO:0000256" key="15">
    <source>
        <dbReference type="RuleBase" id="RU003750"/>
    </source>
</evidence>
<evidence type="ECO:0000256" key="2">
    <source>
        <dbReference type="ARBA" id="ARBA00004127"/>
    </source>
</evidence>
<dbReference type="GO" id="GO:0003882">
    <property type="term" value="F:CDP-diacylglycerol-serine O-phosphatidyltransferase activity"/>
    <property type="evidence" value="ECO:0007669"/>
    <property type="project" value="UniProtKB-EC"/>
</dbReference>
<evidence type="ECO:0000313" key="17">
    <source>
        <dbReference type="EMBL" id="MBP2201018.1"/>
    </source>
</evidence>
<dbReference type="EMBL" id="JAGGMV010000001">
    <property type="protein sequence ID" value="MBP2201018.1"/>
    <property type="molecule type" value="Genomic_DNA"/>
</dbReference>
<dbReference type="PANTHER" id="PTHR14269:SF61">
    <property type="entry name" value="CDP-DIACYLGLYCEROL--SERINE O-PHOSPHATIDYLTRANSFERASE"/>
    <property type="match status" value="1"/>
</dbReference>
<feature type="transmembrane region" description="Helical" evidence="16">
    <location>
        <begin position="177"/>
        <end position="210"/>
    </location>
</feature>
<dbReference type="EC" id="2.7.8.8" evidence="4"/>
<evidence type="ECO:0000256" key="14">
    <source>
        <dbReference type="ARBA" id="ARBA00032361"/>
    </source>
</evidence>
<name>A0A8J7S415_METVO</name>
<comment type="caution">
    <text evidence="17">The sequence shown here is derived from an EMBL/GenBank/DDBJ whole genome shotgun (WGS) entry which is preliminary data.</text>
</comment>
<comment type="subcellular location">
    <subcellularLocation>
        <location evidence="2">Endomembrane system</location>
        <topology evidence="2">Multi-pass membrane protein</topology>
    </subcellularLocation>
</comment>
<evidence type="ECO:0000256" key="8">
    <source>
        <dbReference type="ARBA" id="ARBA00022692"/>
    </source>
</evidence>
<reference evidence="17" key="1">
    <citation type="submission" date="2021-03" db="EMBL/GenBank/DDBJ databases">
        <title>Genomic Encyclopedia of Type Strains, Phase IV (KMG-V): Genome sequencing to study the core and pangenomes of soil and plant-associated prokaryotes.</title>
        <authorList>
            <person name="Whitman W."/>
        </authorList>
    </citation>
    <scope>NUCLEOTIDE SEQUENCE</scope>
    <source>
        <strain evidence="17">C4</strain>
    </source>
</reference>
<protein>
    <recommendedName>
        <fullName evidence="5">CDP-diacylglycerol--serine O-phosphatidyltransferase</fullName>
        <ecNumber evidence="4">2.7.8.8</ecNumber>
    </recommendedName>
    <alternativeName>
        <fullName evidence="14">Phosphatidylserine synthase</fullName>
    </alternativeName>
</protein>
<keyword evidence="12" id="KW-0594">Phospholipid biosynthesis</keyword>
<keyword evidence="7 15" id="KW-0808">Transferase</keyword>
<evidence type="ECO:0000256" key="3">
    <source>
        <dbReference type="ARBA" id="ARBA00010441"/>
    </source>
</evidence>
<dbReference type="Gene3D" id="1.20.120.1760">
    <property type="match status" value="1"/>
</dbReference>
<evidence type="ECO:0000256" key="10">
    <source>
        <dbReference type="ARBA" id="ARBA00023098"/>
    </source>
</evidence>
<dbReference type="GO" id="GO:0008654">
    <property type="term" value="P:phospholipid biosynthetic process"/>
    <property type="evidence" value="ECO:0007669"/>
    <property type="project" value="UniProtKB-KW"/>
</dbReference>
<keyword evidence="10" id="KW-0443">Lipid metabolism</keyword>
<dbReference type="InterPro" id="IPR048254">
    <property type="entry name" value="CDP_ALCOHOL_P_TRANSF_CS"/>
</dbReference>
<evidence type="ECO:0000313" key="18">
    <source>
        <dbReference type="Proteomes" id="UP000740329"/>
    </source>
</evidence>
<evidence type="ECO:0000256" key="4">
    <source>
        <dbReference type="ARBA" id="ARBA00013174"/>
    </source>
</evidence>
<evidence type="ECO:0000256" key="5">
    <source>
        <dbReference type="ARBA" id="ARBA00017171"/>
    </source>
</evidence>
<dbReference type="Pfam" id="PF01066">
    <property type="entry name" value="CDP-OH_P_transf"/>
    <property type="match status" value="1"/>
</dbReference>
<feature type="transmembrane region" description="Helical" evidence="16">
    <location>
        <begin position="147"/>
        <end position="165"/>
    </location>
</feature>
<dbReference type="RefSeq" id="WP_209590492.1">
    <property type="nucleotide sequence ID" value="NZ_JAGGMV010000001.1"/>
</dbReference>
<evidence type="ECO:0000256" key="1">
    <source>
        <dbReference type="ARBA" id="ARBA00000287"/>
    </source>
</evidence>
<dbReference type="InterPro" id="IPR004533">
    <property type="entry name" value="CDP-diaglyc--ser_O-PTrfase"/>
</dbReference>
<evidence type="ECO:0000256" key="9">
    <source>
        <dbReference type="ARBA" id="ARBA00022989"/>
    </source>
</evidence>
<dbReference type="AlphaFoldDB" id="A0A8J7S415"/>
<proteinExistence type="inferred from homology"/>
<keyword evidence="9 16" id="KW-1133">Transmembrane helix</keyword>
<dbReference type="GO" id="GO:0016020">
    <property type="term" value="C:membrane"/>
    <property type="evidence" value="ECO:0007669"/>
    <property type="project" value="InterPro"/>
</dbReference>
<organism evidence="17 18">
    <name type="scientific">Methanococcus voltae</name>
    <dbReference type="NCBI Taxonomy" id="2188"/>
    <lineage>
        <taxon>Archaea</taxon>
        <taxon>Methanobacteriati</taxon>
        <taxon>Methanobacteriota</taxon>
        <taxon>Methanomada group</taxon>
        <taxon>Methanococci</taxon>
        <taxon>Methanococcales</taxon>
        <taxon>Methanococcaceae</taxon>
        <taxon>Methanococcus</taxon>
    </lineage>
</organism>
<keyword evidence="8 16" id="KW-0812">Transmembrane</keyword>
<comment type="catalytic activity">
    <reaction evidence="1">
        <text>a CDP-1,2-diacyl-sn-glycerol + L-serine = a 1,2-diacyl-sn-glycero-3-phospho-L-serine + CMP + H(+)</text>
        <dbReference type="Rhea" id="RHEA:16913"/>
        <dbReference type="ChEBI" id="CHEBI:15378"/>
        <dbReference type="ChEBI" id="CHEBI:33384"/>
        <dbReference type="ChEBI" id="CHEBI:57262"/>
        <dbReference type="ChEBI" id="CHEBI:58332"/>
        <dbReference type="ChEBI" id="CHEBI:60377"/>
        <dbReference type="EC" id="2.7.8.8"/>
    </reaction>
</comment>
<evidence type="ECO:0000256" key="6">
    <source>
        <dbReference type="ARBA" id="ARBA00022516"/>
    </source>
</evidence>
<keyword evidence="6" id="KW-0444">Lipid biosynthesis</keyword>
<feature type="transmembrane region" description="Helical" evidence="16">
    <location>
        <begin position="120"/>
        <end position="141"/>
    </location>
</feature>
<gene>
    <name evidence="17" type="ORF">J3E07_000416</name>
</gene>
<dbReference type="NCBIfam" id="TIGR00473">
    <property type="entry name" value="pssA"/>
    <property type="match status" value="1"/>
</dbReference>
<evidence type="ECO:0000256" key="13">
    <source>
        <dbReference type="ARBA" id="ARBA00023264"/>
    </source>
</evidence>
<accession>A0A8J7S415</accession>
<evidence type="ECO:0000256" key="11">
    <source>
        <dbReference type="ARBA" id="ARBA00023136"/>
    </source>
</evidence>
<sequence>MFKIREILTISDYVTLINIVLGLMAILLNDFAFVYVAVVFDALDGMVARKTNTVSDFGAELDSICDVVSFGVAPAYLLYANISTLSPELNIWGVILASIFVCCGALRLARFGVLDVKGFIGLPIPAGALFTCSILHAALLYNNVLSGTLGYIVLFVYLVAGLLMICDIRYPKYPRRVYLSVFSLALLIGVLGQPIPLVLCLISYTIYGFYGTLTHEL</sequence>
<evidence type="ECO:0000256" key="7">
    <source>
        <dbReference type="ARBA" id="ARBA00022679"/>
    </source>
</evidence>
<feature type="transmembrane region" description="Helical" evidence="16">
    <location>
        <begin position="89"/>
        <end position="108"/>
    </location>
</feature>
<dbReference type="PROSITE" id="PS00379">
    <property type="entry name" value="CDP_ALCOHOL_P_TRANSF"/>
    <property type="match status" value="1"/>
</dbReference>
<keyword evidence="11 16" id="KW-0472">Membrane</keyword>
<dbReference type="InterPro" id="IPR043130">
    <property type="entry name" value="CDP-OH_PTrfase_TM_dom"/>
</dbReference>
<dbReference type="InterPro" id="IPR000462">
    <property type="entry name" value="CDP-OH_P_trans"/>
</dbReference>
<dbReference type="InterPro" id="IPR050324">
    <property type="entry name" value="CDP-alcohol_PTase-I"/>
</dbReference>
<comment type="similarity">
    <text evidence="3 15">Belongs to the CDP-alcohol phosphatidyltransferase class-I family.</text>
</comment>
<dbReference type="GO" id="GO:0012505">
    <property type="term" value="C:endomembrane system"/>
    <property type="evidence" value="ECO:0007669"/>
    <property type="project" value="UniProtKB-SubCell"/>
</dbReference>